<dbReference type="OrthoDB" id="7062774at2"/>
<keyword evidence="4" id="KW-1185">Reference proteome</keyword>
<proteinExistence type="predicted"/>
<sequence length="171" mass="18262">MRTLLLLLLISNLAHGTVYRWVDANGVVHYSDTAPAHARADRLTPSPGSQITIRSMTLAPASNTQTDDAAPQYQLTLLAPAADATLRDNHGRITVKAAIAPVLAKDHQLVLLIDGQAQPMAGKTLTLDNVDRGSHQLQLQIIDGQGQLLGSSDAITVHLHRQSALFTPKGS</sequence>
<dbReference type="InterPro" id="IPR025392">
    <property type="entry name" value="DUF4124"/>
</dbReference>
<gene>
    <name evidence="3" type="ORF">SAMN04488540_11548</name>
</gene>
<evidence type="ECO:0000313" key="3">
    <source>
        <dbReference type="EMBL" id="SDJ90375.1"/>
    </source>
</evidence>
<keyword evidence="1" id="KW-0732">Signal</keyword>
<evidence type="ECO:0000256" key="1">
    <source>
        <dbReference type="SAM" id="SignalP"/>
    </source>
</evidence>
<dbReference type="RefSeq" id="WP_090366987.1">
    <property type="nucleotide sequence ID" value="NZ_FNEM01000015.1"/>
</dbReference>
<dbReference type="AlphaFoldDB" id="A0A1G8XKE4"/>
<name>A0A1G8XKE4_9GAMM</name>
<feature type="chain" id="PRO_5011529394" description="DUF4124 domain-containing protein" evidence="1">
    <location>
        <begin position="17"/>
        <end position="171"/>
    </location>
</feature>
<reference evidence="4" key="1">
    <citation type="submission" date="2016-10" db="EMBL/GenBank/DDBJ databases">
        <authorList>
            <person name="Varghese N."/>
            <person name="Submissions S."/>
        </authorList>
    </citation>
    <scope>NUCLEOTIDE SEQUENCE [LARGE SCALE GENOMIC DNA]</scope>
    <source>
        <strain evidence="4">DSM 23317</strain>
    </source>
</reference>
<accession>A0A1G8XKE4</accession>
<protein>
    <recommendedName>
        <fullName evidence="2">DUF4124 domain-containing protein</fullName>
    </recommendedName>
</protein>
<feature type="domain" description="DUF4124" evidence="2">
    <location>
        <begin position="5"/>
        <end position="50"/>
    </location>
</feature>
<organism evidence="3 4">
    <name type="scientific">Ferrimonas sediminum</name>
    <dbReference type="NCBI Taxonomy" id="718193"/>
    <lineage>
        <taxon>Bacteria</taxon>
        <taxon>Pseudomonadati</taxon>
        <taxon>Pseudomonadota</taxon>
        <taxon>Gammaproteobacteria</taxon>
        <taxon>Alteromonadales</taxon>
        <taxon>Ferrimonadaceae</taxon>
        <taxon>Ferrimonas</taxon>
    </lineage>
</organism>
<dbReference type="Pfam" id="PF13511">
    <property type="entry name" value="DUF4124"/>
    <property type="match status" value="1"/>
</dbReference>
<feature type="signal peptide" evidence="1">
    <location>
        <begin position="1"/>
        <end position="16"/>
    </location>
</feature>
<evidence type="ECO:0000313" key="4">
    <source>
        <dbReference type="Proteomes" id="UP000199527"/>
    </source>
</evidence>
<dbReference type="EMBL" id="FNEM01000015">
    <property type="protein sequence ID" value="SDJ90375.1"/>
    <property type="molecule type" value="Genomic_DNA"/>
</dbReference>
<evidence type="ECO:0000259" key="2">
    <source>
        <dbReference type="Pfam" id="PF13511"/>
    </source>
</evidence>
<dbReference type="Proteomes" id="UP000199527">
    <property type="component" value="Unassembled WGS sequence"/>
</dbReference>